<keyword evidence="5 10" id="KW-0328">Glycosyltransferase</keyword>
<accession>A0A428YJ33</accession>
<dbReference type="EMBL" id="QHKI01000082">
    <property type="protein sequence ID" value="RSM67595.1"/>
    <property type="molecule type" value="Genomic_DNA"/>
</dbReference>
<dbReference type="PANTHER" id="PTHR11776:SF7">
    <property type="entry name" value="PHOSPHORIBOSYLTRANSFERASE DOMAIN-CONTAINING PROTEIN"/>
    <property type="match status" value="1"/>
</dbReference>
<evidence type="ECO:0000256" key="8">
    <source>
        <dbReference type="ARBA" id="ARBA00025704"/>
    </source>
</evidence>
<evidence type="ECO:0000256" key="1">
    <source>
        <dbReference type="ARBA" id="ARBA00004496"/>
    </source>
</evidence>
<comment type="similarity">
    <text evidence="2">Belongs to the purine/pyrimidine phosphoribosyltransferase family.</text>
</comment>
<protein>
    <submittedName>
        <fullName evidence="10">Phosphoribosyltransferase</fullName>
    </submittedName>
</protein>
<dbReference type="Proteomes" id="UP000287547">
    <property type="component" value="Unassembled WGS sequence"/>
</dbReference>
<dbReference type="GO" id="GO:0003999">
    <property type="term" value="F:adenine phosphoribosyltransferase activity"/>
    <property type="evidence" value="ECO:0007669"/>
    <property type="project" value="TreeGrafter"/>
</dbReference>
<dbReference type="Pfam" id="PF00156">
    <property type="entry name" value="Pribosyltran"/>
    <property type="match status" value="1"/>
</dbReference>
<sequence>MVLSHFRWIDGHADVWSVFRDPAALAEIVEALAKPFRGSGVTTVAGIESRGFLLGGAVAVAMGVGFTAIRKQGAIFPGPKVRRVTSADYRGNETELLLQRASLAPGDRVLLVDDWIETGNQAVAAQSMVAECGATLVGLAVVIDGLPDDRRALLPPVHRLARQDAL</sequence>
<dbReference type="InterPro" id="IPR029057">
    <property type="entry name" value="PRTase-like"/>
</dbReference>
<dbReference type="PANTHER" id="PTHR11776">
    <property type="entry name" value="ADENINE PHOSPHORIBOSYLTRANSFERASE"/>
    <property type="match status" value="1"/>
</dbReference>
<dbReference type="InterPro" id="IPR050120">
    <property type="entry name" value="Adenine_PRTase"/>
</dbReference>
<comment type="subcellular location">
    <subcellularLocation>
        <location evidence="1">Cytoplasm</location>
    </subcellularLocation>
</comment>
<dbReference type="GO" id="GO:0006166">
    <property type="term" value="P:purine ribonucleoside salvage"/>
    <property type="evidence" value="ECO:0007669"/>
    <property type="project" value="UniProtKB-KW"/>
</dbReference>
<evidence type="ECO:0000256" key="6">
    <source>
        <dbReference type="ARBA" id="ARBA00022679"/>
    </source>
</evidence>
<name>A0A428YJ33_KIBAR</name>
<comment type="subunit">
    <text evidence="3">Homodimer.</text>
</comment>
<dbReference type="CDD" id="cd06223">
    <property type="entry name" value="PRTases_typeI"/>
    <property type="match status" value="1"/>
</dbReference>
<dbReference type="SUPFAM" id="SSF53271">
    <property type="entry name" value="PRTase-like"/>
    <property type="match status" value="1"/>
</dbReference>
<feature type="domain" description="Phosphoribosyltransferase" evidence="9">
    <location>
        <begin position="22"/>
        <end position="145"/>
    </location>
</feature>
<keyword evidence="4" id="KW-0963">Cytoplasm</keyword>
<proteinExistence type="inferred from homology"/>
<evidence type="ECO:0000256" key="2">
    <source>
        <dbReference type="ARBA" id="ARBA00008391"/>
    </source>
</evidence>
<evidence type="ECO:0000256" key="3">
    <source>
        <dbReference type="ARBA" id="ARBA00011738"/>
    </source>
</evidence>
<dbReference type="GO" id="GO:0005737">
    <property type="term" value="C:cytoplasm"/>
    <property type="evidence" value="ECO:0007669"/>
    <property type="project" value="UniProtKB-SubCell"/>
</dbReference>
<evidence type="ECO:0000256" key="7">
    <source>
        <dbReference type="ARBA" id="ARBA00022726"/>
    </source>
</evidence>
<evidence type="ECO:0000313" key="11">
    <source>
        <dbReference type="Proteomes" id="UP000287547"/>
    </source>
</evidence>
<organism evidence="10 11">
    <name type="scientific">Kibdelosporangium aridum</name>
    <dbReference type="NCBI Taxonomy" id="2030"/>
    <lineage>
        <taxon>Bacteria</taxon>
        <taxon>Bacillati</taxon>
        <taxon>Actinomycetota</taxon>
        <taxon>Actinomycetes</taxon>
        <taxon>Pseudonocardiales</taxon>
        <taxon>Pseudonocardiaceae</taxon>
        <taxon>Kibdelosporangium</taxon>
    </lineage>
</organism>
<dbReference type="InterPro" id="IPR000836">
    <property type="entry name" value="PRTase_dom"/>
</dbReference>
<dbReference type="Gene3D" id="3.40.50.2020">
    <property type="match status" value="1"/>
</dbReference>
<evidence type="ECO:0000259" key="9">
    <source>
        <dbReference type="Pfam" id="PF00156"/>
    </source>
</evidence>
<evidence type="ECO:0000256" key="5">
    <source>
        <dbReference type="ARBA" id="ARBA00022676"/>
    </source>
</evidence>
<dbReference type="AlphaFoldDB" id="A0A428YJ33"/>
<comment type="caution">
    <text evidence="10">The sequence shown here is derived from an EMBL/GenBank/DDBJ whole genome shotgun (WGS) entry which is preliminary data.</text>
</comment>
<evidence type="ECO:0000256" key="4">
    <source>
        <dbReference type="ARBA" id="ARBA00022490"/>
    </source>
</evidence>
<gene>
    <name evidence="10" type="ORF">DMH04_48625</name>
</gene>
<reference evidence="10 11" key="1">
    <citation type="submission" date="2018-05" db="EMBL/GenBank/DDBJ databases">
        <title>Evolution of GPA BGCs.</title>
        <authorList>
            <person name="Waglechner N."/>
            <person name="Wright G.D."/>
        </authorList>
    </citation>
    <scope>NUCLEOTIDE SEQUENCE [LARGE SCALE GENOMIC DNA]</scope>
    <source>
        <strain evidence="10 11">A82846</strain>
    </source>
</reference>
<dbReference type="OrthoDB" id="7740853at2"/>
<keyword evidence="6 10" id="KW-0808">Transferase</keyword>
<comment type="pathway">
    <text evidence="8">Purine metabolism.</text>
</comment>
<evidence type="ECO:0000313" key="10">
    <source>
        <dbReference type="EMBL" id="RSM67595.1"/>
    </source>
</evidence>
<keyword evidence="7" id="KW-0660">Purine salvage</keyword>